<keyword evidence="2" id="KW-1185">Reference proteome</keyword>
<protein>
    <submittedName>
        <fullName evidence="1">Uncharacterized protein</fullName>
    </submittedName>
</protein>
<dbReference type="EMBL" id="FMYW01000009">
    <property type="protein sequence ID" value="SDC51865.1"/>
    <property type="molecule type" value="Genomic_DNA"/>
</dbReference>
<sequence length="579" mass="65064">MPGSTFSNVANFIELKRFVERREGLDGFFVFCFYVTLVTDRYFSRFLRNRMFPLRVAYAGKDTLMKHLIADKLNFLMKATATRNNMLSRALAFDASHISRIRNGERGLPSHREFILPAAGFFARAVRTASQKRVLAAQLCPGKPWPESVEDATLLLAAWLGEGRQINHEELNHYLGKTDLDGIPANGTGASAEAYVTNYYPGNEGKRQCVIRFLTDLVMADEPVTLLLHSEERMEWIYENPEFAKQWGMLLIKLLQRGSRIVIVHTINRSFEEMVEAVSKWAPLYAAGAIEPYYTSRLRDNVFQRTLFIAKGKSAIMAHSTGNPGVNRLNILTNDPVAVNALEQEFNDFLAMCQPLMQIFTPSSFLKIIPVLGTFRKAKDPLMQLHITPSLITLPDAVAESLSTRPGCQDFSEYLANHKKWLFLRGKAPAGKITDIICLPEISTVLKGKVPVPLSVLFGLPPLFYTPEEYIAVLTGALQWMKSSKSYQAIVVPPGAIDPVSGRPLSPTYSIVSSPVGVLLFSTQSPSVMFYTRELFMISSFGEYLNQLTKSAASREESEKRLQQYIEKLKSAMEMKKDK</sequence>
<evidence type="ECO:0000313" key="2">
    <source>
        <dbReference type="Proteomes" id="UP000198943"/>
    </source>
</evidence>
<evidence type="ECO:0000313" key="1">
    <source>
        <dbReference type="EMBL" id="SDC51865.1"/>
    </source>
</evidence>
<dbReference type="AlphaFoldDB" id="A0A1G6MAA4"/>
<organism evidence="1 2">
    <name type="scientific">Succiniclasticum ruminis</name>
    <dbReference type="NCBI Taxonomy" id="40841"/>
    <lineage>
        <taxon>Bacteria</taxon>
        <taxon>Bacillati</taxon>
        <taxon>Bacillota</taxon>
        <taxon>Negativicutes</taxon>
        <taxon>Acidaminococcales</taxon>
        <taxon>Acidaminococcaceae</taxon>
        <taxon>Succiniclasticum</taxon>
    </lineage>
</organism>
<dbReference type="Proteomes" id="UP000198943">
    <property type="component" value="Unassembled WGS sequence"/>
</dbReference>
<proteinExistence type="predicted"/>
<accession>A0A1G6MAA4</accession>
<name>A0A1G6MAA4_9FIRM</name>
<gene>
    <name evidence="1" type="ORF">SAMN04487864_1094</name>
</gene>
<reference evidence="2" key="1">
    <citation type="submission" date="2016-10" db="EMBL/GenBank/DDBJ databases">
        <authorList>
            <person name="Varghese N."/>
            <person name="Submissions S."/>
        </authorList>
    </citation>
    <scope>NUCLEOTIDE SEQUENCE [LARGE SCALE GENOMIC DNA]</scope>
    <source>
        <strain evidence="2">DSM 11005</strain>
    </source>
</reference>